<evidence type="ECO:0000313" key="3">
    <source>
        <dbReference type="Proteomes" id="UP001597199"/>
    </source>
</evidence>
<sequence>MRGKYTGVSRGWLGLFSLIYTVLLIVFGVGLSFALTFGRETQMRRALTNSASLTSFQQTITASAVKVETGADLPVAPQGNLVTKTTLARGLRTGLAVSANFGQVPQTSKAIDWSFISTDPDSASKLTLAPLLKEIDQRTAASLQKQGQAYPAAIRTQVKAAVQEHFDKVILDTMMAHGIGLAYPMFALFSQTAAIVGGILAAAVLLVMRAVSHSWARWLRVSGRITYLIALLAGLGALLAALPAFAPYIKLSGVGTPVILQMQAQFVPVWQHVAGIVAIVGLVMAGLGQLLRLREKRTPAAN</sequence>
<feature type="transmembrane region" description="Helical" evidence="1">
    <location>
        <begin position="12"/>
        <end position="35"/>
    </location>
</feature>
<protein>
    <recommendedName>
        <fullName evidence="4">ABC transporter permease</fullName>
    </recommendedName>
</protein>
<reference evidence="3" key="1">
    <citation type="journal article" date="2019" name="Int. J. Syst. Evol. Microbiol.">
        <title>The Global Catalogue of Microorganisms (GCM) 10K type strain sequencing project: providing services to taxonomists for standard genome sequencing and annotation.</title>
        <authorList>
            <consortium name="The Broad Institute Genomics Platform"/>
            <consortium name="The Broad Institute Genome Sequencing Center for Infectious Disease"/>
            <person name="Wu L."/>
            <person name="Ma J."/>
        </authorList>
    </citation>
    <scope>NUCLEOTIDE SEQUENCE [LARGE SCALE GENOMIC DNA]</scope>
    <source>
        <strain evidence="3">CCM 9110</strain>
    </source>
</reference>
<organism evidence="2 3">
    <name type="scientific">Lacticaseibacillus suilingensis</name>
    <dbReference type="NCBI Taxonomy" id="2799577"/>
    <lineage>
        <taxon>Bacteria</taxon>
        <taxon>Bacillati</taxon>
        <taxon>Bacillota</taxon>
        <taxon>Bacilli</taxon>
        <taxon>Lactobacillales</taxon>
        <taxon>Lactobacillaceae</taxon>
        <taxon>Lacticaseibacillus</taxon>
    </lineage>
</organism>
<keyword evidence="1" id="KW-0812">Transmembrane</keyword>
<evidence type="ECO:0008006" key="4">
    <source>
        <dbReference type="Google" id="ProtNLM"/>
    </source>
</evidence>
<feature type="transmembrane region" description="Helical" evidence="1">
    <location>
        <begin position="224"/>
        <end position="249"/>
    </location>
</feature>
<accession>A0ABW4BDR5</accession>
<dbReference type="RefSeq" id="WP_204117924.1">
    <property type="nucleotide sequence ID" value="NZ_BOLV01000001.1"/>
</dbReference>
<keyword evidence="3" id="KW-1185">Reference proteome</keyword>
<evidence type="ECO:0000313" key="2">
    <source>
        <dbReference type="EMBL" id="MFD1398208.1"/>
    </source>
</evidence>
<keyword evidence="1" id="KW-1133">Transmembrane helix</keyword>
<comment type="caution">
    <text evidence="2">The sequence shown here is derived from an EMBL/GenBank/DDBJ whole genome shotgun (WGS) entry which is preliminary data.</text>
</comment>
<name>A0ABW4BDR5_9LACO</name>
<evidence type="ECO:0000256" key="1">
    <source>
        <dbReference type="SAM" id="Phobius"/>
    </source>
</evidence>
<dbReference type="EMBL" id="JBHTOA010000016">
    <property type="protein sequence ID" value="MFD1398208.1"/>
    <property type="molecule type" value="Genomic_DNA"/>
</dbReference>
<keyword evidence="1" id="KW-0472">Membrane</keyword>
<feature type="transmembrane region" description="Helical" evidence="1">
    <location>
        <begin position="192"/>
        <end position="212"/>
    </location>
</feature>
<dbReference type="Proteomes" id="UP001597199">
    <property type="component" value="Unassembled WGS sequence"/>
</dbReference>
<feature type="transmembrane region" description="Helical" evidence="1">
    <location>
        <begin position="269"/>
        <end position="287"/>
    </location>
</feature>
<gene>
    <name evidence="2" type="ORF">ACFQ41_02670</name>
</gene>
<proteinExistence type="predicted"/>